<reference evidence="5 6" key="1">
    <citation type="journal article" date="2021" name="Sci. Rep.">
        <title>The genome of the diatom Chaetoceros tenuissimus carries an ancient integrated fragment of an extant virus.</title>
        <authorList>
            <person name="Hongo Y."/>
            <person name="Kimura K."/>
            <person name="Takaki Y."/>
            <person name="Yoshida Y."/>
            <person name="Baba S."/>
            <person name="Kobayashi G."/>
            <person name="Nagasaki K."/>
            <person name="Hano T."/>
            <person name="Tomaru Y."/>
        </authorList>
    </citation>
    <scope>NUCLEOTIDE SEQUENCE [LARGE SCALE GENOMIC DNA]</scope>
    <source>
        <strain evidence="5 6">NIES-3715</strain>
    </source>
</reference>
<keyword evidence="1" id="KW-0433">Leucine-rich repeat</keyword>
<proteinExistence type="predicted"/>
<organism evidence="5 6">
    <name type="scientific">Chaetoceros tenuissimus</name>
    <dbReference type="NCBI Taxonomy" id="426638"/>
    <lineage>
        <taxon>Eukaryota</taxon>
        <taxon>Sar</taxon>
        <taxon>Stramenopiles</taxon>
        <taxon>Ochrophyta</taxon>
        <taxon>Bacillariophyta</taxon>
        <taxon>Coscinodiscophyceae</taxon>
        <taxon>Chaetocerotophycidae</taxon>
        <taxon>Chaetocerotales</taxon>
        <taxon>Chaetocerotaceae</taxon>
        <taxon>Chaetoceros</taxon>
    </lineage>
</organism>
<dbReference type="SUPFAM" id="SSF52047">
    <property type="entry name" value="RNI-like"/>
    <property type="match status" value="1"/>
</dbReference>
<evidence type="ECO:0000256" key="3">
    <source>
        <dbReference type="SAM" id="MobiDB-lite"/>
    </source>
</evidence>
<feature type="region of interest" description="Disordered" evidence="3">
    <location>
        <begin position="610"/>
        <end position="639"/>
    </location>
</feature>
<dbReference type="Pfam" id="PF00560">
    <property type="entry name" value="LRR_1"/>
    <property type="match status" value="2"/>
</dbReference>
<evidence type="ECO:0000313" key="5">
    <source>
        <dbReference type="EMBL" id="GFH49064.1"/>
    </source>
</evidence>
<protein>
    <recommendedName>
        <fullName evidence="7">Leucine-rich repeat-containing N-terminal plant-type domain-containing protein</fullName>
    </recommendedName>
</protein>
<feature type="compositionally biased region" description="Basic residues" evidence="3">
    <location>
        <begin position="96"/>
        <end position="107"/>
    </location>
</feature>
<feature type="chain" id="PRO_5042213399" description="Leucine-rich repeat-containing N-terminal plant-type domain-containing protein" evidence="4">
    <location>
        <begin position="26"/>
        <end position="639"/>
    </location>
</feature>
<feature type="compositionally biased region" description="Acidic residues" evidence="3">
    <location>
        <begin position="615"/>
        <end position="624"/>
    </location>
</feature>
<feature type="region of interest" description="Disordered" evidence="3">
    <location>
        <begin position="81"/>
        <end position="168"/>
    </location>
</feature>
<dbReference type="InterPro" id="IPR052595">
    <property type="entry name" value="LRRC69/RLP"/>
</dbReference>
<keyword evidence="6" id="KW-1185">Reference proteome</keyword>
<dbReference type="InterPro" id="IPR001611">
    <property type="entry name" value="Leu-rich_rpt"/>
</dbReference>
<sequence>MRPCFQSLSVLLLLYGDSILQQASAVDHRAVGIQPTRRLRKSRRKSTNDENNASLEIDVAELKSKFIGPLATTLSLVRSYKSKSHKSSSKSPKSVKCSKSKKSKSSKSSKSSYDCEEEVSPTQSPSVTTVPTVLTAPTASPTLECETRASRESAANSITQSVSGSIQPGSSQELALNWLINEDTSNACESLTEMTNRYALAVFYYSAGGENWYDNTNWLDPNTSICDWYGVRCDEDSIPTELRLSSNSMSGTLPEEISAINSMTTLQFFQNDLGSGIPLSIYSLPAIRAVDFEQNQFTGDLFPTEIFGASSTLKFYRAGNTNLTGTIPSSISQLSGLKQLWIAETDVAGPIPPEFTQLVDLTSFIAYNCSLTGSIPDNIGDLNMLEVFDVGFNQLTSSLPESLGSLTKIEKMYINNNLLNGKIPESMNALVDIQELLAEENDFEGALPSGFSSFQRLENITFADNNLDSQLPSFQSAFLTFVDFRNNGLTGTIPSTIFDSDKLSSLLLSGNKIGGPIPPNFSNSASLSDLWLNDNELIGPIPSPSEGQLQNIQEVLLYGNLLTGPVPEQFCDLRDSLPLFDTLEADCGGPLPQNTCECCSICLLGQSSSGQEVDQGGEMDESEGDINNSNSAVHGYGIF</sequence>
<dbReference type="Proteomes" id="UP001054902">
    <property type="component" value="Unassembled WGS sequence"/>
</dbReference>
<feature type="compositionally biased region" description="Low complexity" evidence="3">
    <location>
        <begin position="120"/>
        <end position="143"/>
    </location>
</feature>
<feature type="signal peptide" evidence="4">
    <location>
        <begin position="1"/>
        <end position="25"/>
    </location>
</feature>
<dbReference type="InterPro" id="IPR032675">
    <property type="entry name" value="LRR_dom_sf"/>
</dbReference>
<dbReference type="FunFam" id="3.80.10.10:FF:000041">
    <property type="entry name" value="LRR receptor-like serine/threonine-protein kinase ERECTA"/>
    <property type="match status" value="1"/>
</dbReference>
<gene>
    <name evidence="5" type="ORF">CTEN210_05540</name>
</gene>
<evidence type="ECO:0000256" key="2">
    <source>
        <dbReference type="ARBA" id="ARBA00022737"/>
    </source>
</evidence>
<evidence type="ECO:0008006" key="7">
    <source>
        <dbReference type="Google" id="ProtNLM"/>
    </source>
</evidence>
<dbReference type="AlphaFoldDB" id="A0AAD3CQQ2"/>
<keyword evidence="2" id="KW-0677">Repeat</keyword>
<accession>A0AAD3CQQ2</accession>
<evidence type="ECO:0000256" key="4">
    <source>
        <dbReference type="SAM" id="SignalP"/>
    </source>
</evidence>
<evidence type="ECO:0000256" key="1">
    <source>
        <dbReference type="ARBA" id="ARBA00022614"/>
    </source>
</evidence>
<evidence type="ECO:0000313" key="6">
    <source>
        <dbReference type="Proteomes" id="UP001054902"/>
    </source>
</evidence>
<dbReference type="EMBL" id="BLLK01000032">
    <property type="protein sequence ID" value="GFH49064.1"/>
    <property type="molecule type" value="Genomic_DNA"/>
</dbReference>
<feature type="compositionally biased region" description="Polar residues" evidence="3">
    <location>
        <begin position="153"/>
        <end position="168"/>
    </location>
</feature>
<keyword evidence="4" id="KW-0732">Signal</keyword>
<dbReference type="PANTHER" id="PTHR48057">
    <property type="entry name" value="LEUCINE-RICH REPEAT SERINE/THREONINE-PROTEIN KINASE 1"/>
    <property type="match status" value="1"/>
</dbReference>
<name>A0AAD3CQQ2_9STRA</name>
<comment type="caution">
    <text evidence="5">The sequence shown here is derived from an EMBL/GenBank/DDBJ whole genome shotgun (WGS) entry which is preliminary data.</text>
</comment>
<dbReference type="Gene3D" id="3.80.10.10">
    <property type="entry name" value="Ribonuclease Inhibitor"/>
    <property type="match status" value="2"/>
</dbReference>